<name>A0A0G2H6N9_PHACM</name>
<feature type="coiled-coil region" evidence="1">
    <location>
        <begin position="173"/>
        <end position="218"/>
    </location>
</feature>
<feature type="compositionally biased region" description="Low complexity" evidence="2">
    <location>
        <begin position="125"/>
        <end position="140"/>
    </location>
</feature>
<reference evidence="3 4" key="2">
    <citation type="submission" date="2015-05" db="EMBL/GenBank/DDBJ databases">
        <authorList>
            <person name="Morales-Cruz A."/>
            <person name="Amrine K.C."/>
            <person name="Cantu D."/>
        </authorList>
    </citation>
    <scope>NUCLEOTIDE SEQUENCE [LARGE SCALE GENOMIC DNA]</scope>
    <source>
        <strain evidence="3">UCRPC4</strain>
    </source>
</reference>
<evidence type="ECO:0000313" key="3">
    <source>
        <dbReference type="EMBL" id="KKY24350.1"/>
    </source>
</evidence>
<gene>
    <name evidence="3" type="ORF">UCRPC4_g02460</name>
</gene>
<keyword evidence="4" id="KW-1185">Reference proteome</keyword>
<feature type="compositionally biased region" description="Polar residues" evidence="2">
    <location>
        <begin position="494"/>
        <end position="522"/>
    </location>
</feature>
<feature type="region of interest" description="Disordered" evidence="2">
    <location>
        <begin position="125"/>
        <end position="163"/>
    </location>
</feature>
<feature type="compositionally biased region" description="Basic and acidic residues" evidence="2">
    <location>
        <begin position="262"/>
        <end position="277"/>
    </location>
</feature>
<accession>A0A0G2H6N9</accession>
<organism evidence="3 4">
    <name type="scientific">Phaeomoniella chlamydospora</name>
    <name type="common">Phaeoacremonium chlamydosporum</name>
    <dbReference type="NCBI Taxonomy" id="158046"/>
    <lineage>
        <taxon>Eukaryota</taxon>
        <taxon>Fungi</taxon>
        <taxon>Dikarya</taxon>
        <taxon>Ascomycota</taxon>
        <taxon>Pezizomycotina</taxon>
        <taxon>Eurotiomycetes</taxon>
        <taxon>Chaetothyriomycetidae</taxon>
        <taxon>Phaeomoniellales</taxon>
        <taxon>Phaeomoniellaceae</taxon>
        <taxon>Phaeomoniella</taxon>
    </lineage>
</organism>
<comment type="caution">
    <text evidence="3">The sequence shown here is derived from an EMBL/GenBank/DDBJ whole genome shotgun (WGS) entry which is preliminary data.</text>
</comment>
<dbReference type="AlphaFoldDB" id="A0A0G2H6N9"/>
<keyword evidence="1" id="KW-0175">Coiled coil</keyword>
<dbReference type="PANTHER" id="PTHR38120:SF1">
    <property type="entry name" value="M PROTEIN, SEROTYPE 2.1"/>
    <property type="match status" value="1"/>
</dbReference>
<evidence type="ECO:0000313" key="4">
    <source>
        <dbReference type="Proteomes" id="UP000053317"/>
    </source>
</evidence>
<dbReference type="OrthoDB" id="2121319at2759"/>
<dbReference type="PANTHER" id="PTHR38120">
    <property type="entry name" value="EXPRESSED PROTEIN"/>
    <property type="match status" value="1"/>
</dbReference>
<evidence type="ECO:0000256" key="1">
    <source>
        <dbReference type="SAM" id="Coils"/>
    </source>
</evidence>
<dbReference type="EMBL" id="LCWF01000060">
    <property type="protein sequence ID" value="KKY24350.1"/>
    <property type="molecule type" value="Genomic_DNA"/>
</dbReference>
<feature type="region of interest" description="Disordered" evidence="2">
    <location>
        <begin position="241"/>
        <end position="277"/>
    </location>
</feature>
<feature type="region of interest" description="Disordered" evidence="2">
    <location>
        <begin position="316"/>
        <end position="576"/>
    </location>
</feature>
<feature type="compositionally biased region" description="Polar residues" evidence="2">
    <location>
        <begin position="427"/>
        <end position="437"/>
    </location>
</feature>
<reference evidence="3 4" key="1">
    <citation type="submission" date="2015-05" db="EMBL/GenBank/DDBJ databases">
        <title>Distinctive expansion of gene families associated with plant cell wall degradation and secondary metabolism in the genomes of grapevine trunk pathogens.</title>
        <authorList>
            <person name="Lawrence D.P."/>
            <person name="Travadon R."/>
            <person name="Rolshausen P.E."/>
            <person name="Baumgartner K."/>
        </authorList>
    </citation>
    <scope>NUCLEOTIDE SEQUENCE [LARGE SCALE GENOMIC DNA]</scope>
    <source>
        <strain evidence="3">UCRPC4</strain>
    </source>
</reference>
<dbReference type="Proteomes" id="UP000053317">
    <property type="component" value="Unassembled WGS sequence"/>
</dbReference>
<feature type="coiled-coil region" evidence="1">
    <location>
        <begin position="9"/>
        <end position="85"/>
    </location>
</feature>
<sequence>MSVSEDDLRAETAQLVEDLKAQLQRAEAASDQYRKQLDLLQSRLDETTHEHLALEEKLHEQDGKIESLKLEVKAHIKEKRDIEQSIEAERAMMAKDKEQHNAKEEALQAIIQRLNEGLKQREVPRAISRSSSFRNRASASPEIDNGQFAPNNGLERSPSRNNSKLLLQKDKMIESLRLELAESQIKLAEIEHMGDGRLQDLEKALLETRMANARLMEDNESFQLLLSEKTLKGDFMHESHAHAETSTGLGSLADELESVDETSEKHPETEDTKKLEAQVKAARDENKALTLYIDRIIGRLLQHDGFEHIIHDQMETPDVPGKASLADKELPPPPPPKESGPSLLQRARSVVSGQGRPPAKGARPVSYMPTRSDTLPTAHENPETAPSIPLGRSTSVRTGHRRTRSDQAQIDAVAPAVVGQMFRGSPMRSTSNHSTGPLSPRLGPMSPGLNSPRQSFFGPSAVQSNKSVSGQGISASDRAGSSSNSITSDHSGDVDSSSAPSPPRSNQGMNNYTGAVMKQSQLRPLRLVQENREMESGDQGGSMRNADADEAARKKANRGSWVAGWFNRGSADQPAQ</sequence>
<evidence type="ECO:0000256" key="2">
    <source>
        <dbReference type="SAM" id="MobiDB-lite"/>
    </source>
</evidence>
<feature type="compositionally biased region" description="Low complexity" evidence="2">
    <location>
        <begin position="472"/>
        <end position="486"/>
    </location>
</feature>
<feature type="compositionally biased region" description="Polar residues" evidence="2">
    <location>
        <begin position="461"/>
        <end position="471"/>
    </location>
</feature>
<proteinExistence type="predicted"/>
<protein>
    <submittedName>
        <fullName evidence="3">Putative m serotype</fullName>
    </submittedName>
</protein>